<dbReference type="GO" id="GO:0003700">
    <property type="term" value="F:DNA-binding transcription factor activity"/>
    <property type="evidence" value="ECO:0007669"/>
    <property type="project" value="InterPro"/>
</dbReference>
<organism evidence="13 14">
    <name type="scientific">Atractosteus spatula</name>
    <name type="common">Alligator gar</name>
    <name type="synonym">Lepisosteus spatula</name>
    <dbReference type="NCBI Taxonomy" id="7917"/>
    <lineage>
        <taxon>Eukaryota</taxon>
        <taxon>Metazoa</taxon>
        <taxon>Chordata</taxon>
        <taxon>Craniata</taxon>
        <taxon>Vertebrata</taxon>
        <taxon>Euteleostomi</taxon>
        <taxon>Actinopterygii</taxon>
        <taxon>Neopterygii</taxon>
        <taxon>Holostei</taxon>
        <taxon>Semionotiformes</taxon>
        <taxon>Lepisosteidae</taxon>
        <taxon>Atractosteus</taxon>
    </lineage>
</organism>
<feature type="region of interest" description="Disordered" evidence="11">
    <location>
        <begin position="281"/>
        <end position="303"/>
    </location>
</feature>
<dbReference type="PROSITE" id="PS00434">
    <property type="entry name" value="HSF_DOMAIN"/>
    <property type="match status" value="1"/>
</dbReference>
<evidence type="ECO:0000256" key="2">
    <source>
        <dbReference type="ARBA" id="ARBA00006403"/>
    </source>
</evidence>
<keyword evidence="3" id="KW-0805">Transcription regulation</keyword>
<evidence type="ECO:0000256" key="7">
    <source>
        <dbReference type="ARBA" id="ARBA00023163"/>
    </source>
</evidence>
<dbReference type="InterPro" id="IPR036390">
    <property type="entry name" value="WH_DNA-bd_sf"/>
</dbReference>
<keyword evidence="10" id="KW-0175">Coiled coil</keyword>
<dbReference type="InterPro" id="IPR000232">
    <property type="entry name" value="HSF_DNA-bd"/>
</dbReference>
<feature type="domain" description="HSF-type DNA-binding" evidence="12">
    <location>
        <begin position="66"/>
        <end position="90"/>
    </location>
</feature>
<keyword evidence="5" id="KW-0238">DNA-binding</keyword>
<evidence type="ECO:0000256" key="10">
    <source>
        <dbReference type="SAM" id="Coils"/>
    </source>
</evidence>
<comment type="similarity">
    <text evidence="2 9">Belongs to the HSF family.</text>
</comment>
<evidence type="ECO:0000256" key="5">
    <source>
        <dbReference type="ARBA" id="ARBA00023125"/>
    </source>
</evidence>
<evidence type="ECO:0000313" key="14">
    <source>
        <dbReference type="Proteomes" id="UP000736164"/>
    </source>
</evidence>
<dbReference type="SUPFAM" id="SSF46785">
    <property type="entry name" value="Winged helix' DNA-binding domain"/>
    <property type="match status" value="1"/>
</dbReference>
<feature type="non-terminal residue" evidence="13">
    <location>
        <position position="1"/>
    </location>
</feature>
<keyword evidence="7" id="KW-0804">Transcription</keyword>
<comment type="subcellular location">
    <subcellularLocation>
        <location evidence="1">Nucleus</location>
    </subcellularLocation>
</comment>
<keyword evidence="8" id="KW-0539">Nucleus</keyword>
<dbReference type="Proteomes" id="UP000736164">
    <property type="component" value="Unassembled WGS sequence"/>
</dbReference>
<name>A0A8J7NRS1_ATRSP</name>
<dbReference type="Gene3D" id="1.10.10.10">
    <property type="entry name" value="Winged helix-like DNA-binding domain superfamily/Winged helix DNA-binding domain"/>
    <property type="match status" value="1"/>
</dbReference>
<evidence type="ECO:0000259" key="12">
    <source>
        <dbReference type="PROSITE" id="PS00434"/>
    </source>
</evidence>
<keyword evidence="6" id="KW-0010">Activator</keyword>
<dbReference type="GO" id="GO:0043565">
    <property type="term" value="F:sequence-specific DNA binding"/>
    <property type="evidence" value="ECO:0007669"/>
    <property type="project" value="InterPro"/>
</dbReference>
<dbReference type="AlphaFoldDB" id="A0A8J7NRS1"/>
<accession>A0A8J7NRS1</accession>
<dbReference type="SMART" id="SM00415">
    <property type="entry name" value="HSF"/>
    <property type="match status" value="1"/>
</dbReference>
<reference evidence="13" key="1">
    <citation type="journal article" date="2021" name="Cell">
        <title>Tracing the genetic footprints of vertebrate landing in non-teleost ray-finned fishes.</title>
        <authorList>
            <person name="Bi X."/>
            <person name="Wang K."/>
            <person name="Yang L."/>
            <person name="Pan H."/>
            <person name="Jiang H."/>
            <person name="Wei Q."/>
            <person name="Fang M."/>
            <person name="Yu H."/>
            <person name="Zhu C."/>
            <person name="Cai Y."/>
            <person name="He Y."/>
            <person name="Gan X."/>
            <person name="Zeng H."/>
            <person name="Yu D."/>
            <person name="Zhu Y."/>
            <person name="Jiang H."/>
            <person name="Qiu Q."/>
            <person name="Yang H."/>
            <person name="Zhang Y.E."/>
            <person name="Wang W."/>
            <person name="Zhu M."/>
            <person name="He S."/>
            <person name="Zhang G."/>
        </authorList>
    </citation>
    <scope>NUCLEOTIDE SEQUENCE</scope>
    <source>
        <strain evidence="13">Allg_001</strain>
    </source>
</reference>
<dbReference type="InterPro" id="IPR010542">
    <property type="entry name" value="Vert_HSTF_C"/>
</dbReference>
<evidence type="ECO:0000256" key="1">
    <source>
        <dbReference type="ARBA" id="ARBA00004123"/>
    </source>
</evidence>
<sequence length="438" mass="49503">MFIPLGGHLKQTKNIKMVKQNINVQGFVSKLWTLVDNSDTNDTICWSLNGMNFRIIDEEKFTEEILPRYFKHNNLSSFVRQLNMYGFRKLINIEGGLVKSKKQNVLEFHHPCFQQGKEDLLEFIKRKVSSVRTEDTKISQEDMYKVLENVQQMKDKQGDMDQKLQNIKRENETLWKEVASLRRKHNQQQKTLAKVIQFILSLVQGNCVVGFQRKRPLMIDMSEAPPAKCSKDFILKRKENTFPVTQTNNNEFKASSSSGIRIVEITNKSKQALSDEILAAGTEESTTERDLLSDPVTSETSGHDISKSIAVEDPETVGHCSSKNSAPVDVWEKAAPSETKESASNLQDSSLDSIMKEGNASVAPSQSKLVINKNDIQDFTDGIDSSFEDLQTLLAGTQFNIKPEFISDLFNPDLSAIDINMPENILNVAPVSKHSIKR</sequence>
<evidence type="ECO:0000256" key="9">
    <source>
        <dbReference type="RuleBase" id="RU004020"/>
    </source>
</evidence>
<gene>
    <name evidence="13" type="primary">Hsf3</name>
    <name evidence="13" type="ORF">GTO95_0005934</name>
</gene>
<dbReference type="Pfam" id="PF00447">
    <property type="entry name" value="HSF_DNA-bind"/>
    <property type="match status" value="1"/>
</dbReference>
<evidence type="ECO:0000256" key="6">
    <source>
        <dbReference type="ARBA" id="ARBA00023159"/>
    </source>
</evidence>
<dbReference type="EMBL" id="JAAWVO010041071">
    <property type="protein sequence ID" value="MBN3318734.1"/>
    <property type="molecule type" value="Genomic_DNA"/>
</dbReference>
<proteinExistence type="inferred from homology"/>
<evidence type="ECO:0000313" key="13">
    <source>
        <dbReference type="EMBL" id="MBN3318734.1"/>
    </source>
</evidence>
<dbReference type="FunFam" id="1.10.10.10:FF:000027">
    <property type="entry name" value="Heat shock transcription factor 1"/>
    <property type="match status" value="1"/>
</dbReference>
<dbReference type="GO" id="GO:0005634">
    <property type="term" value="C:nucleus"/>
    <property type="evidence" value="ECO:0007669"/>
    <property type="project" value="UniProtKB-SubCell"/>
</dbReference>
<dbReference type="Pfam" id="PF06546">
    <property type="entry name" value="Vert_HS_TF"/>
    <property type="match status" value="1"/>
</dbReference>
<evidence type="ECO:0000256" key="8">
    <source>
        <dbReference type="ARBA" id="ARBA00023242"/>
    </source>
</evidence>
<evidence type="ECO:0000256" key="3">
    <source>
        <dbReference type="ARBA" id="ARBA00023015"/>
    </source>
</evidence>
<evidence type="ECO:0000256" key="11">
    <source>
        <dbReference type="SAM" id="MobiDB-lite"/>
    </source>
</evidence>
<dbReference type="PANTHER" id="PTHR10015:SF185">
    <property type="entry name" value="HEAT SHOCK FACTOR PROTEIN 2"/>
    <property type="match status" value="1"/>
</dbReference>
<keyword evidence="14" id="KW-1185">Reference proteome</keyword>
<feature type="coiled-coil region" evidence="10">
    <location>
        <begin position="150"/>
        <end position="184"/>
    </location>
</feature>
<protein>
    <submittedName>
        <fullName evidence="13">HSF3 protein</fullName>
    </submittedName>
</protein>
<keyword evidence="4" id="KW-0346">Stress response</keyword>
<comment type="caution">
    <text evidence="13">The sequence shown here is derived from an EMBL/GenBank/DDBJ whole genome shotgun (WGS) entry which is preliminary data.</text>
</comment>
<dbReference type="PANTHER" id="PTHR10015">
    <property type="entry name" value="HEAT SHOCK TRANSCRIPTION FACTOR"/>
    <property type="match status" value="1"/>
</dbReference>
<evidence type="ECO:0000256" key="4">
    <source>
        <dbReference type="ARBA" id="ARBA00023016"/>
    </source>
</evidence>
<dbReference type="PRINTS" id="PR00056">
    <property type="entry name" value="HSFDOMAIN"/>
</dbReference>
<dbReference type="InterPro" id="IPR036388">
    <property type="entry name" value="WH-like_DNA-bd_sf"/>
</dbReference>
<feature type="non-terminal residue" evidence="13">
    <location>
        <position position="438"/>
    </location>
</feature>